<sequence>MKEETRRTPSPSPSTSPSPSPTRSETERRSFQGDHHRHRFMNYYSPNKQKENHLGPPNNAHYSPHYGSQPEKRKPPPTTPLNESKNQQPKSRDQSPSPSPRSAALVKKIGEALSAPFRNSTSRRSKNKTKKNTFSL</sequence>
<feature type="compositionally biased region" description="Basic and acidic residues" evidence="1">
    <location>
        <begin position="24"/>
        <end position="34"/>
    </location>
</feature>
<dbReference type="AlphaFoldDB" id="A0A0L6V316"/>
<protein>
    <submittedName>
        <fullName evidence="2">Uncharacterized protein</fullName>
    </submittedName>
</protein>
<keyword evidence="3" id="KW-1185">Reference proteome</keyword>
<dbReference type="Proteomes" id="UP000037035">
    <property type="component" value="Unassembled WGS sequence"/>
</dbReference>
<gene>
    <name evidence="2" type="ORF">VP01_2828g1</name>
</gene>
<reference evidence="2 3" key="1">
    <citation type="submission" date="2015-08" db="EMBL/GenBank/DDBJ databases">
        <title>Next Generation Sequencing and Analysis of the Genome of Puccinia sorghi L Schw, the Causal Agent of Maize Common Rust.</title>
        <authorList>
            <person name="Rochi L."/>
            <person name="Burguener G."/>
            <person name="Darino M."/>
            <person name="Turjanski A."/>
            <person name="Kreff E."/>
            <person name="Dieguez M.J."/>
            <person name="Sacco F."/>
        </authorList>
    </citation>
    <scope>NUCLEOTIDE SEQUENCE [LARGE SCALE GENOMIC DNA]</scope>
    <source>
        <strain evidence="2 3">RO10H11247</strain>
    </source>
</reference>
<feature type="compositionally biased region" description="Basic residues" evidence="1">
    <location>
        <begin position="121"/>
        <end position="136"/>
    </location>
</feature>
<feature type="compositionally biased region" description="Pro residues" evidence="1">
    <location>
        <begin position="10"/>
        <end position="20"/>
    </location>
</feature>
<accession>A0A0L6V316</accession>
<evidence type="ECO:0000256" key="1">
    <source>
        <dbReference type="SAM" id="MobiDB-lite"/>
    </source>
</evidence>
<dbReference type="EMBL" id="LAVV01007755">
    <property type="protein sequence ID" value="KNZ54867.1"/>
    <property type="molecule type" value="Genomic_DNA"/>
</dbReference>
<dbReference type="OrthoDB" id="2507703at2759"/>
<feature type="region of interest" description="Disordered" evidence="1">
    <location>
        <begin position="1"/>
        <end position="136"/>
    </location>
</feature>
<comment type="caution">
    <text evidence="2">The sequence shown here is derived from an EMBL/GenBank/DDBJ whole genome shotgun (WGS) entry which is preliminary data.</text>
</comment>
<name>A0A0L6V316_9BASI</name>
<organism evidence="2 3">
    <name type="scientific">Puccinia sorghi</name>
    <dbReference type="NCBI Taxonomy" id="27349"/>
    <lineage>
        <taxon>Eukaryota</taxon>
        <taxon>Fungi</taxon>
        <taxon>Dikarya</taxon>
        <taxon>Basidiomycota</taxon>
        <taxon>Pucciniomycotina</taxon>
        <taxon>Pucciniomycetes</taxon>
        <taxon>Pucciniales</taxon>
        <taxon>Pucciniaceae</taxon>
        <taxon>Puccinia</taxon>
    </lineage>
</organism>
<evidence type="ECO:0000313" key="3">
    <source>
        <dbReference type="Proteomes" id="UP000037035"/>
    </source>
</evidence>
<evidence type="ECO:0000313" key="2">
    <source>
        <dbReference type="EMBL" id="KNZ54867.1"/>
    </source>
</evidence>
<proteinExistence type="predicted"/>
<dbReference type="VEuPathDB" id="FungiDB:VP01_2828g1"/>